<reference evidence="3" key="1">
    <citation type="submission" date="2016-10" db="EMBL/GenBank/DDBJ databases">
        <authorList>
            <person name="Varghese N."/>
            <person name="Submissions S."/>
        </authorList>
    </citation>
    <scope>NUCLEOTIDE SEQUENCE [LARGE SCALE GENOMIC DNA]</scope>
    <source>
        <strain evidence="3">GAS369</strain>
    </source>
</reference>
<evidence type="ECO:0000313" key="3">
    <source>
        <dbReference type="Proteomes" id="UP000243904"/>
    </source>
</evidence>
<feature type="transmembrane region" description="Helical" evidence="1">
    <location>
        <begin position="81"/>
        <end position="101"/>
    </location>
</feature>
<keyword evidence="1" id="KW-0812">Transmembrane</keyword>
<evidence type="ECO:0000313" key="2">
    <source>
        <dbReference type="EMBL" id="SDR98954.1"/>
    </source>
</evidence>
<dbReference type="AlphaFoldDB" id="A0A1H1NIY7"/>
<feature type="transmembrane region" description="Helical" evidence="1">
    <location>
        <begin position="44"/>
        <end position="69"/>
    </location>
</feature>
<dbReference type="Proteomes" id="UP000243904">
    <property type="component" value="Chromosome I"/>
</dbReference>
<evidence type="ECO:0008006" key="4">
    <source>
        <dbReference type="Google" id="ProtNLM"/>
    </source>
</evidence>
<feature type="transmembrane region" description="Helical" evidence="1">
    <location>
        <begin position="6"/>
        <end position="23"/>
    </location>
</feature>
<sequence length="105" mass="11777">MLSADYIFVAAIALVIACNFYFGPRIKRERVAMQWGSDGKPTWYAPRLVAIWWMIPFMIAVRSVIWLASMYDTKRVHGAELGVVLLSVISAASHIFVLKMAGKAD</sequence>
<organism evidence="2 3">
    <name type="scientific">Bradyrhizobium canariense</name>
    <dbReference type="NCBI Taxonomy" id="255045"/>
    <lineage>
        <taxon>Bacteria</taxon>
        <taxon>Pseudomonadati</taxon>
        <taxon>Pseudomonadota</taxon>
        <taxon>Alphaproteobacteria</taxon>
        <taxon>Hyphomicrobiales</taxon>
        <taxon>Nitrobacteraceae</taxon>
        <taxon>Bradyrhizobium</taxon>
    </lineage>
</organism>
<gene>
    <name evidence="2" type="ORF">SAMN05444158_0646</name>
</gene>
<keyword evidence="1" id="KW-1133">Transmembrane helix</keyword>
<protein>
    <recommendedName>
        <fullName evidence="4">DUF1648 domain-containing protein</fullName>
    </recommendedName>
</protein>
<keyword evidence="3" id="KW-1185">Reference proteome</keyword>
<evidence type="ECO:0000256" key="1">
    <source>
        <dbReference type="SAM" id="Phobius"/>
    </source>
</evidence>
<proteinExistence type="predicted"/>
<name>A0A1H1NIY7_9BRAD</name>
<dbReference type="EMBL" id="LT629750">
    <property type="protein sequence ID" value="SDR98954.1"/>
    <property type="molecule type" value="Genomic_DNA"/>
</dbReference>
<keyword evidence="1" id="KW-0472">Membrane</keyword>
<accession>A0A1H1NIY7</accession>